<name>A0A173LVD3_9MICO</name>
<protein>
    <submittedName>
        <fullName evidence="2">Putative hydrolase</fullName>
    </submittedName>
</protein>
<dbReference type="Gene3D" id="3.40.50.1820">
    <property type="entry name" value="alpha/beta hydrolase"/>
    <property type="match status" value="1"/>
</dbReference>
<dbReference type="InterPro" id="IPR029058">
    <property type="entry name" value="AB_hydrolase_fold"/>
</dbReference>
<sequence>MSFSSPANGIDLELQGITPDKQLPEQAQRGHVTIDGYELATIRIDAIGPARGTALLVPGYTSSADTFNCILEPLARRGYNVVSFSQRGQQLSQGPSDVSEYSLERLGADVHELITTMNLGPRVHLLGHSFGGVVSIEAVLQKPEAFASLTMWNSGPECMGGDIESQRHALLEYGPRAFYLSTRIAAGLDPDADIKGELNLVEQYYYDRLMGTNPAQLEAGITILANQVNKTAQLKATGVPVLVSHGANDDAWPIPMQREMAEELEADYWVIAHAGHSAHADRSHTSAELLATFWDEH</sequence>
<keyword evidence="2" id="KW-0378">Hydrolase</keyword>
<dbReference type="AlphaFoldDB" id="A0A173LVD3"/>
<dbReference type="KEGG" id="amin:AUMI_12780"/>
<dbReference type="PANTHER" id="PTHR43798:SF33">
    <property type="entry name" value="HYDROLASE, PUTATIVE (AFU_ORTHOLOGUE AFUA_2G14860)-RELATED"/>
    <property type="match status" value="1"/>
</dbReference>
<organism evidence="2 3">
    <name type="scientific">Aurantimicrobium minutum</name>
    <dbReference type="NCBI Taxonomy" id="708131"/>
    <lineage>
        <taxon>Bacteria</taxon>
        <taxon>Bacillati</taxon>
        <taxon>Actinomycetota</taxon>
        <taxon>Actinomycetes</taxon>
        <taxon>Micrococcales</taxon>
        <taxon>Microbacteriaceae</taxon>
        <taxon>Aurantimicrobium</taxon>
    </lineage>
</organism>
<dbReference type="InterPro" id="IPR050266">
    <property type="entry name" value="AB_hydrolase_sf"/>
</dbReference>
<gene>
    <name evidence="2" type="ORF">AUMI_12780</name>
</gene>
<dbReference type="PANTHER" id="PTHR43798">
    <property type="entry name" value="MONOACYLGLYCEROL LIPASE"/>
    <property type="match status" value="1"/>
</dbReference>
<proteinExistence type="predicted"/>
<dbReference type="OrthoDB" id="3211023at2"/>
<dbReference type="Proteomes" id="UP000243847">
    <property type="component" value="Chromosome sequence1"/>
</dbReference>
<dbReference type="EMBL" id="AP017457">
    <property type="protein sequence ID" value="BAU98820.1"/>
    <property type="molecule type" value="Genomic_DNA"/>
</dbReference>
<reference evidence="2 3" key="1">
    <citation type="journal article" date="2016" name="Genome Announc.">
        <title>Complete Genome Sequence of Aurantimicrobium minutum Type Strain KNCT, a Planktonic Ultramicrobacterium Isolated from River Water.</title>
        <authorList>
            <person name="Nakai R."/>
            <person name="Fujisawa T."/>
            <person name="Nakamura Y."/>
            <person name="Nishide H."/>
            <person name="Uchiyama I."/>
            <person name="Baba T."/>
            <person name="Toyoda A."/>
            <person name="Fujiyama A."/>
            <person name="Naganuma T."/>
            <person name="Niki H."/>
        </authorList>
    </citation>
    <scope>NUCLEOTIDE SEQUENCE [LARGE SCALE GENOMIC DNA]</scope>
    <source>
        <strain evidence="2 3">KNC</strain>
    </source>
</reference>
<dbReference type="GeneID" id="80451463"/>
<dbReference type="SUPFAM" id="SSF53474">
    <property type="entry name" value="alpha/beta-Hydrolases"/>
    <property type="match status" value="1"/>
</dbReference>
<dbReference type="GO" id="GO:0016020">
    <property type="term" value="C:membrane"/>
    <property type="evidence" value="ECO:0007669"/>
    <property type="project" value="TreeGrafter"/>
</dbReference>
<evidence type="ECO:0000313" key="2">
    <source>
        <dbReference type="EMBL" id="BAU98820.1"/>
    </source>
</evidence>
<dbReference type="Pfam" id="PF00561">
    <property type="entry name" value="Abhydrolase_1"/>
    <property type="match status" value="1"/>
</dbReference>
<evidence type="ECO:0000313" key="3">
    <source>
        <dbReference type="Proteomes" id="UP000243847"/>
    </source>
</evidence>
<dbReference type="RefSeq" id="WP_096380512.1">
    <property type="nucleotide sequence ID" value="NZ_AP017457.1"/>
</dbReference>
<accession>A0A173LVD3</accession>
<evidence type="ECO:0000259" key="1">
    <source>
        <dbReference type="Pfam" id="PF00561"/>
    </source>
</evidence>
<dbReference type="InterPro" id="IPR000073">
    <property type="entry name" value="AB_hydrolase_1"/>
</dbReference>
<dbReference type="GO" id="GO:0016787">
    <property type="term" value="F:hydrolase activity"/>
    <property type="evidence" value="ECO:0007669"/>
    <property type="project" value="UniProtKB-KW"/>
</dbReference>
<feature type="domain" description="AB hydrolase-1" evidence="1">
    <location>
        <begin position="55"/>
        <end position="281"/>
    </location>
</feature>